<dbReference type="RefSeq" id="WP_179492498.1">
    <property type="nucleotide sequence ID" value="NZ_JACCCW010000002.1"/>
</dbReference>
<sequence length="194" mass="21948">MKLGLSDVQSFHNWHVSVPVLQATLSLALALERKGKMPLVRMGTDLRRDELRGHPVVAIGSFSNPWTEQNVAGLRFTFDRGVSDKERPRIRDSLNPQRSWSLSHIYPEPQTKDYAIVTRTLDPATREPFVSLAGLHSFGNQIAAGFVSQDSSWNELARRAPVGWEKMNIQIVLETNIVGTTHSLPKIIETYFWK</sequence>
<comment type="caution">
    <text evidence="1">The sequence shown here is derived from an EMBL/GenBank/DDBJ whole genome shotgun (WGS) entry which is preliminary data.</text>
</comment>
<accession>A0A7Y9TUC6</accession>
<evidence type="ECO:0000313" key="2">
    <source>
        <dbReference type="Proteomes" id="UP000589520"/>
    </source>
</evidence>
<evidence type="ECO:0000313" key="1">
    <source>
        <dbReference type="EMBL" id="NYF80818.1"/>
    </source>
</evidence>
<organism evidence="1 2">
    <name type="scientific">Granulicella arctica</name>
    <dbReference type="NCBI Taxonomy" id="940613"/>
    <lineage>
        <taxon>Bacteria</taxon>
        <taxon>Pseudomonadati</taxon>
        <taxon>Acidobacteriota</taxon>
        <taxon>Terriglobia</taxon>
        <taxon>Terriglobales</taxon>
        <taxon>Acidobacteriaceae</taxon>
        <taxon>Granulicella</taxon>
    </lineage>
</organism>
<keyword evidence="2" id="KW-1185">Reference proteome</keyword>
<protein>
    <submittedName>
        <fullName evidence="1">Uncharacterized protein</fullName>
    </submittedName>
</protein>
<name>A0A7Y9TUC6_9BACT</name>
<dbReference type="AlphaFoldDB" id="A0A7Y9TUC6"/>
<proteinExistence type="predicted"/>
<reference evidence="1 2" key="1">
    <citation type="submission" date="2020-07" db="EMBL/GenBank/DDBJ databases">
        <title>Genomic Encyclopedia of Type Strains, Phase IV (KMG-V): Genome sequencing to study the core and pangenomes of soil and plant-associated prokaryotes.</title>
        <authorList>
            <person name="Whitman W."/>
        </authorList>
    </citation>
    <scope>NUCLEOTIDE SEQUENCE [LARGE SCALE GENOMIC DNA]</scope>
    <source>
        <strain evidence="1 2">X4EP2</strain>
    </source>
</reference>
<gene>
    <name evidence="1" type="ORF">HDF17_003138</name>
</gene>
<dbReference type="Proteomes" id="UP000589520">
    <property type="component" value="Unassembled WGS sequence"/>
</dbReference>
<dbReference type="EMBL" id="JACCCW010000002">
    <property type="protein sequence ID" value="NYF80818.1"/>
    <property type="molecule type" value="Genomic_DNA"/>
</dbReference>